<dbReference type="PANTHER" id="PTHR15710:SF217">
    <property type="entry name" value="E3 UBIQUITIN-PROTEIN LIGASE RDUF2"/>
    <property type="match status" value="1"/>
</dbReference>
<dbReference type="SMR" id="A0A067FZK8"/>
<dbReference type="FunFam" id="3.30.40.10:FF:000022">
    <property type="entry name" value="E3 ubiquitin-protein ligase RING1-like"/>
    <property type="match status" value="1"/>
</dbReference>
<evidence type="ECO:0000256" key="7">
    <source>
        <dbReference type="ARBA" id="ARBA00022833"/>
    </source>
</evidence>
<dbReference type="Gene3D" id="3.30.40.10">
    <property type="entry name" value="Zinc/RING finger domain, C3HC4 (zinc finger)"/>
    <property type="match status" value="1"/>
</dbReference>
<keyword evidence="3" id="KW-0808">Transferase</keyword>
<proteinExistence type="predicted"/>
<name>A0A067FZK8_CITSI</name>
<keyword evidence="11" id="KW-1185">Reference proteome</keyword>
<dbReference type="EC" id="2.3.2.27" evidence="2"/>
<dbReference type="GO" id="GO:0016567">
    <property type="term" value="P:protein ubiquitination"/>
    <property type="evidence" value="ECO:0000318"/>
    <property type="project" value="GO_Central"/>
</dbReference>
<dbReference type="PaxDb" id="2711-XP_006488368.1"/>
<reference evidence="10 11" key="1">
    <citation type="submission" date="2014-04" db="EMBL/GenBank/DDBJ databases">
        <authorList>
            <consortium name="International Citrus Genome Consortium"/>
            <person name="Gmitter F."/>
            <person name="Chen C."/>
            <person name="Farmerie W."/>
            <person name="Harkins T."/>
            <person name="Desany B."/>
            <person name="Mohiuddin M."/>
            <person name="Kodira C."/>
            <person name="Borodovsky M."/>
            <person name="Lomsadze A."/>
            <person name="Burns P."/>
            <person name="Jenkins J."/>
            <person name="Prochnik S."/>
            <person name="Shu S."/>
            <person name="Chapman J."/>
            <person name="Pitluck S."/>
            <person name="Schmutz J."/>
            <person name="Rokhsar D."/>
        </authorList>
    </citation>
    <scope>NUCLEOTIDE SEQUENCE</scope>
</reference>
<dbReference type="InterPro" id="IPR039525">
    <property type="entry name" value="RNF126-like_zinc-ribbon"/>
</dbReference>
<dbReference type="GO" id="GO:0005737">
    <property type="term" value="C:cytoplasm"/>
    <property type="evidence" value="ECO:0000318"/>
    <property type="project" value="GO_Central"/>
</dbReference>
<dbReference type="InterPro" id="IPR001841">
    <property type="entry name" value="Znf_RING"/>
</dbReference>
<protein>
    <recommendedName>
        <fullName evidence="2">RING-type E3 ubiquitin transferase</fullName>
        <ecNumber evidence="2">2.3.2.27</ecNumber>
    </recommendedName>
</protein>
<evidence type="ECO:0000313" key="10">
    <source>
        <dbReference type="EMBL" id="KDO72814.1"/>
    </source>
</evidence>
<evidence type="ECO:0000313" key="11">
    <source>
        <dbReference type="Proteomes" id="UP000027120"/>
    </source>
</evidence>
<dbReference type="InterPro" id="IPR010543">
    <property type="entry name" value="DUF1117"/>
</dbReference>
<evidence type="ECO:0000256" key="8">
    <source>
        <dbReference type="PROSITE-ProRule" id="PRU00175"/>
    </source>
</evidence>
<evidence type="ECO:0000256" key="5">
    <source>
        <dbReference type="ARBA" id="ARBA00022771"/>
    </source>
</evidence>
<dbReference type="InterPro" id="IPR013083">
    <property type="entry name" value="Znf_RING/FYVE/PHD"/>
</dbReference>
<accession>A0A067FZK8</accession>
<gene>
    <name evidence="10" type="ORF">CISIN_1g045745mg</name>
</gene>
<dbReference type="eggNOG" id="KOG0800">
    <property type="taxonomic scope" value="Eukaryota"/>
</dbReference>
<keyword evidence="5 8" id="KW-0863">Zinc-finger</keyword>
<dbReference type="GO" id="GO:0008270">
    <property type="term" value="F:zinc ion binding"/>
    <property type="evidence" value="ECO:0007669"/>
    <property type="project" value="UniProtKB-KW"/>
</dbReference>
<evidence type="ECO:0000256" key="1">
    <source>
        <dbReference type="ARBA" id="ARBA00000900"/>
    </source>
</evidence>
<keyword evidence="7" id="KW-0862">Zinc</keyword>
<dbReference type="SUPFAM" id="SSF57850">
    <property type="entry name" value="RING/U-box"/>
    <property type="match status" value="1"/>
</dbReference>
<evidence type="ECO:0000256" key="6">
    <source>
        <dbReference type="ARBA" id="ARBA00022786"/>
    </source>
</evidence>
<dbReference type="Pfam" id="PF13639">
    <property type="entry name" value="zf-RING_2"/>
    <property type="match status" value="1"/>
</dbReference>
<feature type="domain" description="RING-type" evidence="9">
    <location>
        <begin position="199"/>
        <end position="240"/>
    </location>
</feature>
<comment type="catalytic activity">
    <reaction evidence="1">
        <text>S-ubiquitinyl-[E2 ubiquitin-conjugating enzyme]-L-cysteine + [acceptor protein]-L-lysine = [E2 ubiquitin-conjugating enzyme]-L-cysteine + N(6)-ubiquitinyl-[acceptor protein]-L-lysine.</text>
        <dbReference type="EC" id="2.3.2.27"/>
    </reaction>
</comment>
<evidence type="ECO:0000256" key="4">
    <source>
        <dbReference type="ARBA" id="ARBA00022723"/>
    </source>
</evidence>
<dbReference type="EMBL" id="KK784886">
    <property type="protein sequence ID" value="KDO72814.1"/>
    <property type="molecule type" value="Genomic_DNA"/>
</dbReference>
<sequence length="351" mass="39174">MSSLPTTTTESFWCYRCLRIVSSLSQFDGDTTCPHCHGGFIEQIETEVITTTQTQSSSHDHISRPFSTAVMLGQDSGQRTTLSFQRRSRRRGNSRSQQLDFFNPVIVLRGNNNEENSSGSSFDLYYEDGQGSESTLRPIPERVLGFLMDSGFHLLLHQLSQIDLTALSRPENLPASKASIESMPSIEISSGHVSSECHCAVCKEAFELGNEAREMPCKHIYHEDCILPWLKMRNSCPVCRQELPAAAAAAAEESSMALSIWWLPGGGFAVGRYEGRRVVAGAAERGLSIEFADNMDNQTSSSRVFPQRRVGGFFRVFRGFGSIFRRFRGNSSRSSHYQTHHVQQSDRPSIV</sequence>
<keyword evidence="6" id="KW-0833">Ubl conjugation pathway</keyword>
<dbReference type="PANTHER" id="PTHR15710">
    <property type="entry name" value="E3 UBIQUITIN-PROTEIN LIGASE PRAJA"/>
    <property type="match status" value="1"/>
</dbReference>
<keyword evidence="4" id="KW-0479">Metal-binding</keyword>
<dbReference type="AlphaFoldDB" id="A0A067FZK8"/>
<evidence type="ECO:0000259" key="9">
    <source>
        <dbReference type="PROSITE" id="PS50089"/>
    </source>
</evidence>
<dbReference type="PROSITE" id="PS50089">
    <property type="entry name" value="ZF_RING_2"/>
    <property type="match status" value="1"/>
</dbReference>
<organism evidence="10 11">
    <name type="scientific">Citrus sinensis</name>
    <name type="common">Sweet orange</name>
    <name type="synonym">Citrus aurantium var. sinensis</name>
    <dbReference type="NCBI Taxonomy" id="2711"/>
    <lineage>
        <taxon>Eukaryota</taxon>
        <taxon>Viridiplantae</taxon>
        <taxon>Streptophyta</taxon>
        <taxon>Embryophyta</taxon>
        <taxon>Tracheophyta</taxon>
        <taxon>Spermatophyta</taxon>
        <taxon>Magnoliopsida</taxon>
        <taxon>eudicotyledons</taxon>
        <taxon>Gunneridae</taxon>
        <taxon>Pentapetalae</taxon>
        <taxon>rosids</taxon>
        <taxon>malvids</taxon>
        <taxon>Sapindales</taxon>
        <taxon>Rutaceae</taxon>
        <taxon>Aurantioideae</taxon>
        <taxon>Citrus</taxon>
    </lineage>
</organism>
<evidence type="ECO:0000256" key="3">
    <source>
        <dbReference type="ARBA" id="ARBA00022679"/>
    </source>
</evidence>
<dbReference type="CDD" id="cd16667">
    <property type="entry name" value="RING-H2_RNF126-like"/>
    <property type="match status" value="1"/>
</dbReference>
<dbReference type="SMART" id="SM00184">
    <property type="entry name" value="RING"/>
    <property type="match status" value="1"/>
</dbReference>
<dbReference type="GO" id="GO:0061630">
    <property type="term" value="F:ubiquitin protein ligase activity"/>
    <property type="evidence" value="ECO:0000318"/>
    <property type="project" value="GO_Central"/>
</dbReference>
<evidence type="ECO:0000256" key="2">
    <source>
        <dbReference type="ARBA" id="ARBA00012483"/>
    </source>
</evidence>
<dbReference type="Proteomes" id="UP000027120">
    <property type="component" value="Unassembled WGS sequence"/>
</dbReference>
<dbReference type="Pfam" id="PF06547">
    <property type="entry name" value="DUF1117"/>
    <property type="match status" value="1"/>
</dbReference>
<dbReference type="Pfam" id="PF14369">
    <property type="entry name" value="Zn_ribbon_19"/>
    <property type="match status" value="1"/>
</dbReference>